<sequence>MHQQSTAQGPQRLTGTPALGARWEVKVQAQGTAYVDTWTIEAKTTDQASRQAVELARRAWPGFGLVVRSVVQVA</sequence>
<gene>
    <name evidence="1" type="ORF">QWJ38_14610</name>
</gene>
<proteinExistence type="predicted"/>
<comment type="caution">
    <text evidence="1">The sequence shown here is derived from an EMBL/GenBank/DDBJ whole genome shotgun (WGS) entry which is preliminary data.</text>
</comment>
<name>A0ABT8DT90_9BURK</name>
<keyword evidence="2" id="KW-1185">Reference proteome</keyword>
<dbReference type="RefSeq" id="WP_290359845.1">
    <property type="nucleotide sequence ID" value="NZ_JAUHHC010000004.1"/>
</dbReference>
<reference evidence="1 2" key="1">
    <citation type="submission" date="2023-06" db="EMBL/GenBank/DDBJ databases">
        <title>Pelomonas sp. PFR6 16S ribosomal RNA gene Genome sequencing and assembly.</title>
        <authorList>
            <person name="Woo H."/>
        </authorList>
    </citation>
    <scope>NUCLEOTIDE SEQUENCE [LARGE SCALE GENOMIC DNA]</scope>
    <source>
        <strain evidence="1 2">PFR6</strain>
    </source>
</reference>
<dbReference type="Proteomes" id="UP001228044">
    <property type="component" value="Unassembled WGS sequence"/>
</dbReference>
<evidence type="ECO:0000313" key="2">
    <source>
        <dbReference type="Proteomes" id="UP001228044"/>
    </source>
</evidence>
<accession>A0ABT8DT90</accession>
<evidence type="ECO:0000313" key="1">
    <source>
        <dbReference type="EMBL" id="MDN3921522.1"/>
    </source>
</evidence>
<protein>
    <submittedName>
        <fullName evidence="1">Uncharacterized protein</fullName>
    </submittedName>
</protein>
<dbReference type="EMBL" id="JAUHHC010000004">
    <property type="protein sequence ID" value="MDN3921522.1"/>
    <property type="molecule type" value="Genomic_DNA"/>
</dbReference>
<organism evidence="1 2">
    <name type="scientific">Roseateles violae</name>
    <dbReference type="NCBI Taxonomy" id="3058042"/>
    <lineage>
        <taxon>Bacteria</taxon>
        <taxon>Pseudomonadati</taxon>
        <taxon>Pseudomonadota</taxon>
        <taxon>Betaproteobacteria</taxon>
        <taxon>Burkholderiales</taxon>
        <taxon>Sphaerotilaceae</taxon>
        <taxon>Roseateles</taxon>
    </lineage>
</organism>